<keyword evidence="8" id="KW-0046">Antibiotic resistance</keyword>
<feature type="domain" description="ABC transporter" evidence="9">
    <location>
        <begin position="4"/>
        <end position="229"/>
    </location>
</feature>
<evidence type="ECO:0000256" key="7">
    <source>
        <dbReference type="ARBA" id="ARBA00023136"/>
    </source>
</evidence>
<dbReference type="RefSeq" id="WP_113695854.1">
    <property type="nucleotide sequence ID" value="NZ_CP015163.1"/>
</dbReference>
<evidence type="ECO:0000256" key="4">
    <source>
        <dbReference type="ARBA" id="ARBA00022741"/>
    </source>
</evidence>
<evidence type="ECO:0000256" key="1">
    <source>
        <dbReference type="ARBA" id="ARBA00004202"/>
    </source>
</evidence>
<dbReference type="Pfam" id="PF00005">
    <property type="entry name" value="ABC_tran"/>
    <property type="match status" value="1"/>
</dbReference>
<dbReference type="SMART" id="SM00382">
    <property type="entry name" value="AAA"/>
    <property type="match status" value="1"/>
</dbReference>
<evidence type="ECO:0000259" key="9">
    <source>
        <dbReference type="PROSITE" id="PS50893"/>
    </source>
</evidence>
<dbReference type="PROSITE" id="PS00211">
    <property type="entry name" value="ABC_TRANSPORTER_1"/>
    <property type="match status" value="1"/>
</dbReference>
<comment type="subcellular location">
    <subcellularLocation>
        <location evidence="1">Cell membrane</location>
        <topology evidence="1">Peripheral membrane protein</topology>
    </subcellularLocation>
</comment>
<dbReference type="Gene3D" id="3.40.50.300">
    <property type="entry name" value="P-loop containing nucleotide triphosphate hydrolases"/>
    <property type="match status" value="1"/>
</dbReference>
<dbReference type="InterPro" id="IPR027417">
    <property type="entry name" value="P-loop_NTPase"/>
</dbReference>
<organism evidence="10 11">
    <name type="scientific">Amycolatopsis albispora</name>
    <dbReference type="NCBI Taxonomy" id="1804986"/>
    <lineage>
        <taxon>Bacteria</taxon>
        <taxon>Bacillati</taxon>
        <taxon>Actinomycetota</taxon>
        <taxon>Actinomycetes</taxon>
        <taxon>Pseudonocardiales</taxon>
        <taxon>Pseudonocardiaceae</taxon>
        <taxon>Amycolatopsis</taxon>
    </lineage>
</organism>
<gene>
    <name evidence="10" type="ORF">A4R43_33675</name>
</gene>
<evidence type="ECO:0000256" key="3">
    <source>
        <dbReference type="ARBA" id="ARBA00022475"/>
    </source>
</evidence>
<accession>A0A344LFG1</accession>
<dbReference type="GO" id="GO:0016887">
    <property type="term" value="F:ATP hydrolysis activity"/>
    <property type="evidence" value="ECO:0007669"/>
    <property type="project" value="InterPro"/>
</dbReference>
<keyword evidence="5 10" id="KW-0067">ATP-binding</keyword>
<dbReference type="InterPro" id="IPR017871">
    <property type="entry name" value="ABC_transporter-like_CS"/>
</dbReference>
<dbReference type="AlphaFoldDB" id="A0A344LFG1"/>
<evidence type="ECO:0000313" key="11">
    <source>
        <dbReference type="Proteomes" id="UP000250434"/>
    </source>
</evidence>
<protein>
    <submittedName>
        <fullName evidence="10">Multidrug ABC transporter ATP-binding protein</fullName>
    </submittedName>
</protein>
<dbReference type="GO" id="GO:0005524">
    <property type="term" value="F:ATP binding"/>
    <property type="evidence" value="ECO:0007669"/>
    <property type="project" value="UniProtKB-KW"/>
</dbReference>
<dbReference type="SUPFAM" id="SSF52540">
    <property type="entry name" value="P-loop containing nucleoside triphosphate hydrolases"/>
    <property type="match status" value="1"/>
</dbReference>
<dbReference type="CDD" id="cd03230">
    <property type="entry name" value="ABC_DR_subfamily_A"/>
    <property type="match status" value="1"/>
</dbReference>
<dbReference type="PROSITE" id="PS50893">
    <property type="entry name" value="ABC_TRANSPORTER_2"/>
    <property type="match status" value="1"/>
</dbReference>
<dbReference type="GO" id="GO:0005886">
    <property type="term" value="C:plasma membrane"/>
    <property type="evidence" value="ECO:0007669"/>
    <property type="project" value="UniProtKB-SubCell"/>
</dbReference>
<dbReference type="FunFam" id="3.40.50.300:FF:000589">
    <property type="entry name" value="ABC transporter, ATP-binding subunit"/>
    <property type="match status" value="1"/>
</dbReference>
<evidence type="ECO:0000256" key="6">
    <source>
        <dbReference type="ARBA" id="ARBA00022967"/>
    </source>
</evidence>
<dbReference type="InterPro" id="IPR050763">
    <property type="entry name" value="ABC_transporter_ATP-binding"/>
</dbReference>
<dbReference type="InterPro" id="IPR003593">
    <property type="entry name" value="AAA+_ATPase"/>
</dbReference>
<sequence length="301" mass="33264">MNAIEVSELKYSYDTFTAVDGVDFTVRAGEIFALLGTNGAGKTTTLELIEGFRRPESGSIRVFGHDPARARSRLKPRMGVMLQQAGLIEELSTAETLRLWGALSSRDDNVDDLLERVELAHRRNTRVEQLSGGEKRRLDFALATWGRPELVVLDEPTTGLDPESRQRLWKTVERMRDEGSTILLTTHYLEEAEALADRVAIMHQGRISVAGTLTDVLAAHPSRITALVPAAALDQPLPEFDGTLDSTLDERGALLVVETRALQEDLGLLLDWARRHGVQLSRLSATQASLSEIFLTVGARR</sequence>
<dbReference type="PANTHER" id="PTHR42711:SF17">
    <property type="entry name" value="ABC TRANSPORTER ATP-BINDING PROTEIN"/>
    <property type="match status" value="1"/>
</dbReference>
<keyword evidence="6" id="KW-1278">Translocase</keyword>
<dbReference type="InterPro" id="IPR003439">
    <property type="entry name" value="ABC_transporter-like_ATP-bd"/>
</dbReference>
<proteinExistence type="predicted"/>
<evidence type="ECO:0000256" key="5">
    <source>
        <dbReference type="ARBA" id="ARBA00022840"/>
    </source>
</evidence>
<name>A0A344LFG1_9PSEU</name>
<dbReference type="GO" id="GO:0046677">
    <property type="term" value="P:response to antibiotic"/>
    <property type="evidence" value="ECO:0007669"/>
    <property type="project" value="UniProtKB-KW"/>
</dbReference>
<keyword evidence="4" id="KW-0547">Nucleotide-binding</keyword>
<dbReference type="EMBL" id="CP015163">
    <property type="protein sequence ID" value="AXB46785.1"/>
    <property type="molecule type" value="Genomic_DNA"/>
</dbReference>
<evidence type="ECO:0000256" key="2">
    <source>
        <dbReference type="ARBA" id="ARBA00022448"/>
    </source>
</evidence>
<dbReference type="Proteomes" id="UP000250434">
    <property type="component" value="Chromosome"/>
</dbReference>
<dbReference type="KEGG" id="aab:A4R43_33675"/>
<evidence type="ECO:0000256" key="8">
    <source>
        <dbReference type="ARBA" id="ARBA00023251"/>
    </source>
</evidence>
<dbReference type="PANTHER" id="PTHR42711">
    <property type="entry name" value="ABC TRANSPORTER ATP-BINDING PROTEIN"/>
    <property type="match status" value="1"/>
</dbReference>
<keyword evidence="3" id="KW-1003">Cell membrane</keyword>
<dbReference type="OrthoDB" id="9804819at2"/>
<evidence type="ECO:0000313" key="10">
    <source>
        <dbReference type="EMBL" id="AXB46785.1"/>
    </source>
</evidence>
<keyword evidence="11" id="KW-1185">Reference proteome</keyword>
<reference evidence="10 11" key="1">
    <citation type="submission" date="2016-04" db="EMBL/GenBank/DDBJ databases">
        <title>Complete genome sequence and analysis of deep-sea sediment isolate, Amycolatopsis sp. WP1.</title>
        <authorList>
            <person name="Wang H."/>
            <person name="Chen S."/>
            <person name="Wu Q."/>
        </authorList>
    </citation>
    <scope>NUCLEOTIDE SEQUENCE [LARGE SCALE GENOMIC DNA]</scope>
    <source>
        <strain evidence="10 11">WP1</strain>
    </source>
</reference>
<keyword evidence="7" id="KW-0472">Membrane</keyword>
<keyword evidence="2" id="KW-0813">Transport</keyword>